<evidence type="ECO:0000256" key="2">
    <source>
        <dbReference type="ARBA" id="ARBA00023239"/>
    </source>
</evidence>
<feature type="domain" description="Flavoprotein" evidence="5">
    <location>
        <begin position="6"/>
        <end position="175"/>
    </location>
</feature>
<comment type="cofactor">
    <cofactor evidence="3">
        <name>FMN</name>
        <dbReference type="ChEBI" id="CHEBI:58210"/>
    </cofactor>
    <text evidence="3">Binds 1 FMN per subunit.</text>
</comment>
<gene>
    <name evidence="3 7" type="primary">coaBC</name>
    <name evidence="7" type="ORF">O3P16_15885</name>
</gene>
<protein>
    <recommendedName>
        <fullName evidence="3">Coenzyme A biosynthesis bifunctional protein CoaBC</fullName>
    </recommendedName>
    <alternativeName>
        <fullName evidence="3">DNA/pantothenate metabolism flavoprotein</fullName>
    </alternativeName>
    <alternativeName>
        <fullName evidence="3">Phosphopantothenoylcysteine synthetase/decarboxylase</fullName>
        <shortName evidence="3">PPCS-PPCDC</shortName>
    </alternativeName>
    <domain>
        <recommendedName>
            <fullName evidence="3">Phosphopantothenoylcysteine decarboxylase</fullName>
            <shortName evidence="3">PPC decarboxylase</shortName>
            <shortName evidence="3">PPC-DC</shortName>
            <ecNumber evidence="3">4.1.1.36</ecNumber>
        </recommendedName>
        <alternativeName>
            <fullName evidence="3">CoaC</fullName>
        </alternativeName>
    </domain>
    <domain>
        <recommendedName>
            <fullName evidence="3">Phosphopantothenate--cysteine ligase</fullName>
            <ecNumber evidence="3">6.3.2.5</ecNumber>
        </recommendedName>
        <alternativeName>
            <fullName evidence="3">CoaB</fullName>
        </alternativeName>
        <alternativeName>
            <fullName evidence="3">Phosphopantothenoylcysteine synthetase</fullName>
            <shortName evidence="3">PPC synthetase</shortName>
            <shortName evidence="3">PPC-S</shortName>
        </alternativeName>
    </domain>
</protein>
<comment type="catalytic activity">
    <reaction evidence="3 4">
        <text>(R)-4'-phosphopantothenate + L-cysteine + CTP = N-[(R)-4-phosphopantothenoyl]-L-cysteine + CMP + diphosphate + H(+)</text>
        <dbReference type="Rhea" id="RHEA:19397"/>
        <dbReference type="ChEBI" id="CHEBI:10986"/>
        <dbReference type="ChEBI" id="CHEBI:15378"/>
        <dbReference type="ChEBI" id="CHEBI:33019"/>
        <dbReference type="ChEBI" id="CHEBI:35235"/>
        <dbReference type="ChEBI" id="CHEBI:37563"/>
        <dbReference type="ChEBI" id="CHEBI:59458"/>
        <dbReference type="ChEBI" id="CHEBI:60377"/>
        <dbReference type="EC" id="6.3.2.5"/>
    </reaction>
</comment>
<accession>A0ABT4UN83</accession>
<keyword evidence="8" id="KW-1185">Reference proteome</keyword>
<feature type="binding site" evidence="3">
    <location>
        <position position="324"/>
    </location>
    <ligand>
        <name>CTP</name>
        <dbReference type="ChEBI" id="CHEBI:37563"/>
    </ligand>
</feature>
<dbReference type="Gene3D" id="3.40.50.1950">
    <property type="entry name" value="Flavin prenyltransferase-like"/>
    <property type="match status" value="1"/>
</dbReference>
<keyword evidence="3" id="KW-0460">Magnesium</keyword>
<dbReference type="InterPro" id="IPR007085">
    <property type="entry name" value="DNA/pantothenate-metab_flavo_C"/>
</dbReference>
<keyword evidence="3 4" id="KW-0288">FMN</keyword>
<dbReference type="EC" id="6.3.2.5" evidence="3"/>
<feature type="binding site" evidence="3">
    <location>
        <begin position="305"/>
        <end position="308"/>
    </location>
    <ligand>
        <name>CTP</name>
        <dbReference type="ChEBI" id="CHEBI:37563"/>
    </ligand>
</feature>
<name>A0ABT4UN83_9BACT</name>
<evidence type="ECO:0000256" key="3">
    <source>
        <dbReference type="HAMAP-Rule" id="MF_02225"/>
    </source>
</evidence>
<comment type="cofactor">
    <cofactor evidence="3">
        <name>Mg(2+)</name>
        <dbReference type="ChEBI" id="CHEBI:18420"/>
    </cofactor>
</comment>
<comment type="similarity">
    <text evidence="3 4">In the N-terminal section; belongs to the HFCD (homo-oligomeric flavin containing Cys decarboxylase) superfamily.</text>
</comment>
<dbReference type="SUPFAM" id="SSF102645">
    <property type="entry name" value="CoaB-like"/>
    <property type="match status" value="1"/>
</dbReference>
<comment type="caution">
    <text evidence="3">Lacks conserved residue(s) required for the propagation of feature annotation.</text>
</comment>
<keyword evidence="1 3" id="KW-0210">Decarboxylase</keyword>
<feature type="region of interest" description="Phosphopantothenoylcysteine decarboxylase" evidence="3">
    <location>
        <begin position="1"/>
        <end position="189"/>
    </location>
</feature>
<evidence type="ECO:0000313" key="8">
    <source>
        <dbReference type="Proteomes" id="UP001210231"/>
    </source>
</evidence>
<dbReference type="EC" id="4.1.1.36" evidence="3"/>
<comment type="function">
    <text evidence="3">Catalyzes two sequential steps in the biosynthesis of coenzyme A. In the first step cysteine is conjugated to 4'-phosphopantothenate to form 4-phosphopantothenoylcysteine. In the second step the latter compound is decarboxylated to form 4'-phosphopantotheine.</text>
</comment>
<keyword evidence="3 4" id="KW-0285">Flavoprotein</keyword>
<feature type="binding site" evidence="3">
    <location>
        <position position="342"/>
    </location>
    <ligand>
        <name>CTP</name>
        <dbReference type="ChEBI" id="CHEBI:37563"/>
    </ligand>
</feature>
<sequence>MELKGKKILIGISASIAAYKTITLVRLLIKAGAEVKVIMTPSSETFVSALVLSTLSKNHVYTGLAVGNNWENHVMLGRWADLFIIVPASCNTIAKMANGLCDNMLLAVYLSATCKVWVAPAMDEDMWEHATTKRNLALLASYGNRILDVGDGELASGLVGKGRVAEPEELFTQIRAELAHKDNTLNGKKVLITAGPTYENIDPVRFIGNFSSGKMGIAIAEAFYNRGAEVNLVLGPSKEPVPGGINVINVRSAQQMYDACMALFPDTDMAVMSAAVADFRPKTLAEEKIKKQDDEGMTIELVRNPDILKACGAIKSDKQLLVGFALETNNEEENALGKLKRKNADMIVLNSLNDEKAGFGTDTNKVTIFEKNGTIHRWPLRSKSELGVQLADLMIEKINESK</sequence>
<evidence type="ECO:0000259" key="6">
    <source>
        <dbReference type="Pfam" id="PF04127"/>
    </source>
</evidence>
<reference evidence="7 8" key="1">
    <citation type="submission" date="2022-12" db="EMBL/GenBank/DDBJ databases">
        <title>Chitinophagaceae gen. sp. nov., a new member of the family Chitinophagaceae, isolated from soil in a chemical factory.</title>
        <authorList>
            <person name="Ke Z."/>
        </authorList>
    </citation>
    <scope>NUCLEOTIDE SEQUENCE [LARGE SCALE GENOMIC DNA]</scope>
    <source>
        <strain evidence="7 8">LY-5</strain>
    </source>
</reference>
<dbReference type="NCBIfam" id="TIGR00521">
    <property type="entry name" value="coaBC_dfp"/>
    <property type="match status" value="1"/>
</dbReference>
<dbReference type="Proteomes" id="UP001210231">
    <property type="component" value="Unassembled WGS sequence"/>
</dbReference>
<dbReference type="InterPro" id="IPR005252">
    <property type="entry name" value="CoaBC"/>
</dbReference>
<proteinExistence type="inferred from homology"/>
<organism evidence="7 8">
    <name type="scientific">Polluticaenibacter yanchengensis</name>
    <dbReference type="NCBI Taxonomy" id="3014562"/>
    <lineage>
        <taxon>Bacteria</taxon>
        <taxon>Pseudomonadati</taxon>
        <taxon>Bacteroidota</taxon>
        <taxon>Chitinophagia</taxon>
        <taxon>Chitinophagales</taxon>
        <taxon>Chitinophagaceae</taxon>
        <taxon>Polluticaenibacter</taxon>
    </lineage>
</organism>
<feature type="region of interest" description="Phosphopantothenate--cysteine ligase" evidence="3">
    <location>
        <begin position="190"/>
        <end position="402"/>
    </location>
</feature>
<keyword evidence="3" id="KW-0479">Metal-binding</keyword>
<dbReference type="InterPro" id="IPR003382">
    <property type="entry name" value="Flavoprotein"/>
</dbReference>
<evidence type="ECO:0000256" key="4">
    <source>
        <dbReference type="RuleBase" id="RU364078"/>
    </source>
</evidence>
<comment type="pathway">
    <text evidence="3 4">Cofactor biosynthesis; coenzyme A biosynthesis; CoA from (R)-pantothenate: step 3/5.</text>
</comment>
<dbReference type="Pfam" id="PF02441">
    <property type="entry name" value="Flavoprotein"/>
    <property type="match status" value="1"/>
</dbReference>
<dbReference type="GO" id="GO:0004632">
    <property type="term" value="F:phosphopantothenate--cysteine ligase activity"/>
    <property type="evidence" value="ECO:0007669"/>
    <property type="project" value="UniProtKB-EC"/>
</dbReference>
<dbReference type="SUPFAM" id="SSF52507">
    <property type="entry name" value="Homo-oligomeric flavin-containing Cys decarboxylases, HFCD"/>
    <property type="match status" value="1"/>
</dbReference>
<feature type="binding site" evidence="3">
    <location>
        <position position="338"/>
    </location>
    <ligand>
        <name>CTP</name>
        <dbReference type="ChEBI" id="CHEBI:37563"/>
    </ligand>
</feature>
<keyword evidence="3" id="KW-0511">Multifunctional enzyme</keyword>
<feature type="binding site" evidence="3">
    <location>
        <position position="288"/>
    </location>
    <ligand>
        <name>CTP</name>
        <dbReference type="ChEBI" id="CHEBI:37563"/>
    </ligand>
</feature>
<keyword evidence="3 4" id="KW-0436">Ligase</keyword>
<dbReference type="HAMAP" id="MF_02225">
    <property type="entry name" value="CoaBC"/>
    <property type="match status" value="1"/>
</dbReference>
<keyword evidence="2 3" id="KW-0456">Lyase</keyword>
<feature type="domain" description="DNA/pantothenate metabolism flavoprotein C-terminal" evidence="6">
    <location>
        <begin position="185"/>
        <end position="395"/>
    </location>
</feature>
<dbReference type="Pfam" id="PF04127">
    <property type="entry name" value="DFP"/>
    <property type="match status" value="1"/>
</dbReference>
<dbReference type="InterPro" id="IPR035929">
    <property type="entry name" value="CoaB-like_sf"/>
</dbReference>
<comment type="pathway">
    <text evidence="3 4">Cofactor biosynthesis; coenzyme A biosynthesis; CoA from (R)-pantothenate: step 2/5.</text>
</comment>
<evidence type="ECO:0000259" key="5">
    <source>
        <dbReference type="Pfam" id="PF02441"/>
    </source>
</evidence>
<evidence type="ECO:0000313" key="7">
    <source>
        <dbReference type="EMBL" id="MDA3616297.1"/>
    </source>
</evidence>
<dbReference type="PANTHER" id="PTHR14359">
    <property type="entry name" value="HOMO-OLIGOMERIC FLAVIN CONTAINING CYS DECARBOXYLASE FAMILY"/>
    <property type="match status" value="1"/>
</dbReference>
<dbReference type="GO" id="GO:0004633">
    <property type="term" value="F:phosphopantothenoylcysteine decarboxylase activity"/>
    <property type="evidence" value="ECO:0007669"/>
    <property type="project" value="UniProtKB-EC"/>
</dbReference>
<dbReference type="Gene3D" id="3.40.50.10300">
    <property type="entry name" value="CoaB-like"/>
    <property type="match status" value="1"/>
</dbReference>
<comment type="catalytic activity">
    <reaction evidence="3 4">
        <text>N-[(R)-4-phosphopantothenoyl]-L-cysteine + H(+) = (R)-4'-phosphopantetheine + CO2</text>
        <dbReference type="Rhea" id="RHEA:16793"/>
        <dbReference type="ChEBI" id="CHEBI:15378"/>
        <dbReference type="ChEBI" id="CHEBI:16526"/>
        <dbReference type="ChEBI" id="CHEBI:59458"/>
        <dbReference type="ChEBI" id="CHEBI:61723"/>
        <dbReference type="EC" id="4.1.1.36"/>
    </reaction>
</comment>
<dbReference type="InterPro" id="IPR036551">
    <property type="entry name" value="Flavin_trans-like"/>
</dbReference>
<comment type="similarity">
    <text evidence="3 4">In the C-terminal section; belongs to the PPC synthetase family.</text>
</comment>
<dbReference type="PANTHER" id="PTHR14359:SF6">
    <property type="entry name" value="PHOSPHOPANTOTHENOYLCYSTEINE DECARBOXYLASE"/>
    <property type="match status" value="1"/>
</dbReference>
<evidence type="ECO:0000256" key="1">
    <source>
        <dbReference type="ARBA" id="ARBA00022793"/>
    </source>
</evidence>
<comment type="caution">
    <text evidence="7">The sequence shown here is derived from an EMBL/GenBank/DDBJ whole genome shotgun (WGS) entry which is preliminary data.</text>
</comment>
<comment type="function">
    <text evidence="4">Catalyzes two steps in the biosynthesis of coenzyme A. In the first step cysteine is conjugated to 4'-phosphopantothenate to form 4-phosphopantothenoylcysteine, in the latter compound is decarboxylated to form 4'-phosphopantotheine.</text>
</comment>
<dbReference type="EMBL" id="JAQGEF010000027">
    <property type="protein sequence ID" value="MDA3616297.1"/>
    <property type="molecule type" value="Genomic_DNA"/>
</dbReference>
<dbReference type="RefSeq" id="WP_407032627.1">
    <property type="nucleotide sequence ID" value="NZ_JAQGEF010000027.1"/>
</dbReference>
<feature type="binding site" evidence="3">
    <location>
        <position position="278"/>
    </location>
    <ligand>
        <name>CTP</name>
        <dbReference type="ChEBI" id="CHEBI:37563"/>
    </ligand>
</feature>